<feature type="transmembrane region" description="Helical" evidence="6">
    <location>
        <begin position="855"/>
        <end position="878"/>
    </location>
</feature>
<feature type="transmembrane region" description="Helical" evidence="6">
    <location>
        <begin position="809"/>
        <end position="835"/>
    </location>
</feature>
<feature type="domain" description="ABC3 transporter permease C-terminal" evidence="7">
    <location>
        <begin position="762"/>
        <end position="877"/>
    </location>
</feature>
<comment type="caution">
    <text evidence="8">The sequence shown here is derived from an EMBL/GenBank/DDBJ whole genome shotgun (WGS) entry which is preliminary data.</text>
</comment>
<dbReference type="GO" id="GO:0005886">
    <property type="term" value="C:plasma membrane"/>
    <property type="evidence" value="ECO:0007669"/>
    <property type="project" value="UniProtKB-SubCell"/>
</dbReference>
<feature type="transmembrane region" description="Helical" evidence="6">
    <location>
        <begin position="757"/>
        <end position="783"/>
    </location>
</feature>
<organism evidence="8 9">
    <name type="scientific">Nocardioides turkmenicus</name>
    <dbReference type="NCBI Taxonomy" id="2711220"/>
    <lineage>
        <taxon>Bacteria</taxon>
        <taxon>Bacillati</taxon>
        <taxon>Actinomycetota</taxon>
        <taxon>Actinomycetes</taxon>
        <taxon>Propionibacteriales</taxon>
        <taxon>Nocardioidaceae</taxon>
        <taxon>Nocardioides</taxon>
    </lineage>
</organism>
<comment type="subcellular location">
    <subcellularLocation>
        <location evidence="1">Cell membrane</location>
        <topology evidence="1">Multi-pass membrane protein</topology>
    </subcellularLocation>
</comment>
<feature type="transmembrane region" description="Helical" evidence="6">
    <location>
        <begin position="330"/>
        <end position="356"/>
    </location>
</feature>
<feature type="transmembrane region" description="Helical" evidence="6">
    <location>
        <begin position="282"/>
        <end position="307"/>
    </location>
</feature>
<evidence type="ECO:0000313" key="8">
    <source>
        <dbReference type="EMBL" id="NGN92240.1"/>
    </source>
</evidence>
<dbReference type="PANTHER" id="PTHR30287">
    <property type="entry name" value="MEMBRANE COMPONENT OF PREDICTED ABC SUPERFAMILY METABOLITE UPTAKE TRANSPORTER"/>
    <property type="match status" value="1"/>
</dbReference>
<reference evidence="8 9" key="1">
    <citation type="submission" date="2020-02" db="EMBL/GenBank/DDBJ databases">
        <title>Whole-genome analyses of novel actinobacteria.</title>
        <authorList>
            <person name="Sahin N."/>
        </authorList>
    </citation>
    <scope>NUCLEOTIDE SEQUENCE [LARGE SCALE GENOMIC DNA]</scope>
    <source>
        <strain evidence="8 9">KC13</strain>
    </source>
</reference>
<feature type="domain" description="ABC3 transporter permease C-terminal" evidence="7">
    <location>
        <begin position="286"/>
        <end position="405"/>
    </location>
</feature>
<accession>A0A6M1QX17</accession>
<evidence type="ECO:0000256" key="4">
    <source>
        <dbReference type="ARBA" id="ARBA00022989"/>
    </source>
</evidence>
<dbReference type="RefSeq" id="WP_165110007.1">
    <property type="nucleotide sequence ID" value="NZ_JAALAA010000004.1"/>
</dbReference>
<dbReference type="PANTHER" id="PTHR30287:SF1">
    <property type="entry name" value="INNER MEMBRANE PROTEIN"/>
    <property type="match status" value="1"/>
</dbReference>
<dbReference type="Pfam" id="PF02687">
    <property type="entry name" value="FtsX"/>
    <property type="match status" value="2"/>
</dbReference>
<evidence type="ECO:0000256" key="6">
    <source>
        <dbReference type="SAM" id="Phobius"/>
    </source>
</evidence>
<keyword evidence="2" id="KW-1003">Cell membrane</keyword>
<dbReference type="EMBL" id="JAALAA010000004">
    <property type="protein sequence ID" value="NGN92240.1"/>
    <property type="molecule type" value="Genomic_DNA"/>
</dbReference>
<keyword evidence="4 6" id="KW-1133">Transmembrane helix</keyword>
<evidence type="ECO:0000256" key="3">
    <source>
        <dbReference type="ARBA" id="ARBA00022692"/>
    </source>
</evidence>
<dbReference type="AlphaFoldDB" id="A0A6M1QX17"/>
<keyword evidence="5 6" id="KW-0472">Membrane</keyword>
<dbReference type="InterPro" id="IPR038766">
    <property type="entry name" value="Membrane_comp_ABC_pdt"/>
</dbReference>
<evidence type="ECO:0000256" key="5">
    <source>
        <dbReference type="ARBA" id="ARBA00023136"/>
    </source>
</evidence>
<feature type="transmembrane region" description="Helical" evidence="6">
    <location>
        <begin position="30"/>
        <end position="51"/>
    </location>
</feature>
<sequence>MTGRLRDAAAGWRLALRIGRREARRARWRSLLVIAMIALPVAGVTAIAVTYKTYDVNTVEGLDRRLGTEAAARVEAQSPGAVRQGIDPDQATEWLEETGSGPLDAAGVRAIIGDRPVLSVDDYGLDVRTDKGVAWASGLRTDLSDPLAAGLTRLTDGRLPQHADEVVVNAALAARGPGLGEELRIPNGGAEEVRKVVGIVESASVRNEAFVAGATLPESSSGTTSTWLVGGAPVTWGDVEKLNSKGAFVLSRSVVEDPSAAALAADRELRSPGGGPDASETVIVVLIVVMVLLEVVLLAGPAFAVAARRHARDLALIAASGGTARQARRAVLGMAIVIGAVAAGVGSVLGIGLARLLQPLAQDQVSAWFGPFEVPWLQLLTIAVIGFGAAICAAIVPAWIASRQNVVGVLSGRRSESRPSKHSPVIGLVLILAGAALSAFGTRGAYEGIPIALGVLLCVAGLLFILPVLVALAAQFSARLPLVVRFATRDADRHRTRTVPAAGAIAVTVVGAVTLGIAFGSDQEQNQATYQPSFAYGDGAVRVDASIGSLGNPDAAMWQGVADQVAKEIPTATIAPVSAAVFPDPGTYFMIQTADGADVTPGASNGTFGEVLVAEADGTLPSAVTRVLGDADAASAEQTVRAGGAVVFTDGEGPVSKEARFDVQKWDEEAQSEQKLASVTVPATYLHVEDSYAPAYAVVPASVAKKLGAEPQVSGLYLEDARISPAAEQDLAEALAAGQIPTSITVERGFQQDDEAVIVWLLLITLSAVLMIGGALTATYLALNDARPDLATLSAVGAPTRTRRGVAAAYALVIALLGAIPGALIGFVPGIAVSFPLTAEGWPERESVASHYLEVPWDLVGIVVVGLPLLIALIVAVTTRSRLPMVARVE</sequence>
<gene>
    <name evidence="8" type="ORF">G5C66_05735</name>
</gene>
<keyword evidence="9" id="KW-1185">Reference proteome</keyword>
<evidence type="ECO:0000259" key="7">
    <source>
        <dbReference type="Pfam" id="PF02687"/>
    </source>
</evidence>
<dbReference type="Proteomes" id="UP000483261">
    <property type="component" value="Unassembled WGS sequence"/>
</dbReference>
<keyword evidence="3 6" id="KW-0812">Transmembrane</keyword>
<feature type="transmembrane region" description="Helical" evidence="6">
    <location>
        <begin position="499"/>
        <end position="519"/>
    </location>
</feature>
<feature type="transmembrane region" description="Helical" evidence="6">
    <location>
        <begin position="376"/>
        <end position="401"/>
    </location>
</feature>
<evidence type="ECO:0000256" key="1">
    <source>
        <dbReference type="ARBA" id="ARBA00004651"/>
    </source>
</evidence>
<dbReference type="InterPro" id="IPR003838">
    <property type="entry name" value="ABC3_permease_C"/>
</dbReference>
<name>A0A6M1QX17_9ACTN</name>
<feature type="transmembrane region" description="Helical" evidence="6">
    <location>
        <begin position="422"/>
        <end position="440"/>
    </location>
</feature>
<proteinExistence type="predicted"/>
<evidence type="ECO:0000256" key="2">
    <source>
        <dbReference type="ARBA" id="ARBA00022475"/>
    </source>
</evidence>
<feature type="transmembrane region" description="Helical" evidence="6">
    <location>
        <begin position="452"/>
        <end position="478"/>
    </location>
</feature>
<evidence type="ECO:0000313" key="9">
    <source>
        <dbReference type="Proteomes" id="UP000483261"/>
    </source>
</evidence>
<protein>
    <submittedName>
        <fullName evidence="8">ABC transporter permease</fullName>
    </submittedName>
</protein>